<keyword evidence="13" id="KW-0325">Glycoprotein</keyword>
<keyword evidence="5 17" id="KW-0812">Transmembrane</keyword>
<evidence type="ECO:0000256" key="14">
    <source>
        <dbReference type="ARBA" id="ARBA00047899"/>
    </source>
</evidence>
<dbReference type="OrthoDB" id="122279at2759"/>
<keyword evidence="3" id="KW-0723">Serine/threonine-protein kinase</keyword>
<evidence type="ECO:0000259" key="19">
    <source>
        <dbReference type="PROSITE" id="PS50011"/>
    </source>
</evidence>
<evidence type="ECO:0000256" key="11">
    <source>
        <dbReference type="ARBA" id="ARBA00023136"/>
    </source>
</evidence>
<dbReference type="InterPro" id="IPR000719">
    <property type="entry name" value="Prot_kinase_dom"/>
</dbReference>
<dbReference type="PROSITE" id="PS50011">
    <property type="entry name" value="PROTEIN_KINASE_DOM"/>
    <property type="match status" value="1"/>
</dbReference>
<dbReference type="PANTHER" id="PTHR47989">
    <property type="entry name" value="OS01G0750732 PROTEIN"/>
    <property type="match status" value="1"/>
</dbReference>
<keyword evidence="9 16" id="KW-0067">ATP-binding</keyword>
<dbReference type="InterPro" id="IPR008271">
    <property type="entry name" value="Ser/Thr_kinase_AS"/>
</dbReference>
<dbReference type="InterPro" id="IPR043891">
    <property type="entry name" value="SPARK"/>
</dbReference>
<dbReference type="STRING" id="49390.A0A068TNH4"/>
<keyword evidence="11 17" id="KW-0472">Membrane</keyword>
<keyword evidence="10 17" id="KW-1133">Transmembrane helix</keyword>
<keyword evidence="7 16" id="KW-0547">Nucleotide-binding</keyword>
<comment type="subcellular location">
    <subcellularLocation>
        <location evidence="1">Membrane</location>
        <topology evidence="1">Single-pass type I membrane protein</topology>
    </subcellularLocation>
</comment>
<dbReference type="Pfam" id="PF00069">
    <property type="entry name" value="Pkinase"/>
    <property type="match status" value="1"/>
</dbReference>
<evidence type="ECO:0000256" key="8">
    <source>
        <dbReference type="ARBA" id="ARBA00022777"/>
    </source>
</evidence>
<comment type="catalytic activity">
    <reaction evidence="15">
        <text>L-seryl-[protein] + ATP = O-phospho-L-seryl-[protein] + ADP + H(+)</text>
        <dbReference type="Rhea" id="RHEA:17989"/>
        <dbReference type="Rhea" id="RHEA-COMP:9863"/>
        <dbReference type="Rhea" id="RHEA-COMP:11604"/>
        <dbReference type="ChEBI" id="CHEBI:15378"/>
        <dbReference type="ChEBI" id="CHEBI:29999"/>
        <dbReference type="ChEBI" id="CHEBI:30616"/>
        <dbReference type="ChEBI" id="CHEBI:83421"/>
        <dbReference type="ChEBI" id="CHEBI:456216"/>
        <dbReference type="EC" id="2.7.11.1"/>
    </reaction>
</comment>
<dbReference type="PROSITE" id="PS00107">
    <property type="entry name" value="PROTEIN_KINASE_ATP"/>
    <property type="match status" value="1"/>
</dbReference>
<reference evidence="21" key="1">
    <citation type="journal article" date="2014" name="Science">
        <title>The coffee genome provides insight into the convergent evolution of caffeine biosynthesis.</title>
        <authorList>
            <person name="Denoeud F."/>
            <person name="Carretero-Paulet L."/>
            <person name="Dereeper A."/>
            <person name="Droc G."/>
            <person name="Guyot R."/>
            <person name="Pietrella M."/>
            <person name="Zheng C."/>
            <person name="Alberti A."/>
            <person name="Anthony F."/>
            <person name="Aprea G."/>
            <person name="Aury J.M."/>
            <person name="Bento P."/>
            <person name="Bernard M."/>
            <person name="Bocs S."/>
            <person name="Campa C."/>
            <person name="Cenci A."/>
            <person name="Combes M.C."/>
            <person name="Crouzillat D."/>
            <person name="Da Silva C."/>
            <person name="Daddiego L."/>
            <person name="De Bellis F."/>
            <person name="Dussert S."/>
            <person name="Garsmeur O."/>
            <person name="Gayraud T."/>
            <person name="Guignon V."/>
            <person name="Jahn K."/>
            <person name="Jamilloux V."/>
            <person name="Joet T."/>
            <person name="Labadie K."/>
            <person name="Lan T."/>
            <person name="Leclercq J."/>
            <person name="Lepelley M."/>
            <person name="Leroy T."/>
            <person name="Li L.T."/>
            <person name="Librado P."/>
            <person name="Lopez L."/>
            <person name="Munoz A."/>
            <person name="Noel B."/>
            <person name="Pallavicini A."/>
            <person name="Perrotta G."/>
            <person name="Poncet V."/>
            <person name="Pot D."/>
            <person name="Priyono X."/>
            <person name="Rigoreau M."/>
            <person name="Rouard M."/>
            <person name="Rozas J."/>
            <person name="Tranchant-Dubreuil C."/>
            <person name="VanBuren R."/>
            <person name="Zhang Q."/>
            <person name="Andrade A.C."/>
            <person name="Argout X."/>
            <person name="Bertrand B."/>
            <person name="de Kochko A."/>
            <person name="Graziosi G."/>
            <person name="Henry R.J."/>
            <person name="Jayarama X."/>
            <person name="Ming R."/>
            <person name="Nagai C."/>
            <person name="Rounsley S."/>
            <person name="Sankoff D."/>
            <person name="Giuliano G."/>
            <person name="Albert V.A."/>
            <person name="Wincker P."/>
            <person name="Lashermes P."/>
        </authorList>
    </citation>
    <scope>NUCLEOTIDE SEQUENCE [LARGE SCALE GENOMIC DNA]</scope>
    <source>
        <strain evidence="21">cv. DH200-94</strain>
    </source>
</reference>
<organism evidence="20 21">
    <name type="scientific">Coffea canephora</name>
    <name type="common">Robusta coffee</name>
    <dbReference type="NCBI Taxonomy" id="49390"/>
    <lineage>
        <taxon>Eukaryota</taxon>
        <taxon>Viridiplantae</taxon>
        <taxon>Streptophyta</taxon>
        <taxon>Embryophyta</taxon>
        <taxon>Tracheophyta</taxon>
        <taxon>Spermatophyta</taxon>
        <taxon>Magnoliopsida</taxon>
        <taxon>eudicotyledons</taxon>
        <taxon>Gunneridae</taxon>
        <taxon>Pentapetalae</taxon>
        <taxon>asterids</taxon>
        <taxon>lamiids</taxon>
        <taxon>Gentianales</taxon>
        <taxon>Rubiaceae</taxon>
        <taxon>Ixoroideae</taxon>
        <taxon>Gardenieae complex</taxon>
        <taxon>Bertiereae - Coffeeae clade</taxon>
        <taxon>Coffeeae</taxon>
        <taxon>Coffea</taxon>
    </lineage>
</organism>
<feature type="chain" id="PRO_5001657162" description="non-specific serine/threonine protein kinase" evidence="18">
    <location>
        <begin position="22"/>
        <end position="559"/>
    </location>
</feature>
<dbReference type="Gene3D" id="1.10.510.10">
    <property type="entry name" value="Transferase(Phosphotransferase) domain 1"/>
    <property type="match status" value="1"/>
</dbReference>
<dbReference type="GO" id="GO:0004674">
    <property type="term" value="F:protein serine/threonine kinase activity"/>
    <property type="evidence" value="ECO:0007669"/>
    <property type="project" value="UniProtKB-KW"/>
</dbReference>
<protein>
    <recommendedName>
        <fullName evidence="2">non-specific serine/threonine protein kinase</fullName>
        <ecNumber evidence="2">2.7.11.1</ecNumber>
    </recommendedName>
</protein>
<comment type="catalytic activity">
    <reaction evidence="14">
        <text>L-threonyl-[protein] + ATP = O-phospho-L-threonyl-[protein] + ADP + H(+)</text>
        <dbReference type="Rhea" id="RHEA:46608"/>
        <dbReference type="Rhea" id="RHEA-COMP:11060"/>
        <dbReference type="Rhea" id="RHEA-COMP:11605"/>
        <dbReference type="ChEBI" id="CHEBI:15378"/>
        <dbReference type="ChEBI" id="CHEBI:30013"/>
        <dbReference type="ChEBI" id="CHEBI:30616"/>
        <dbReference type="ChEBI" id="CHEBI:61977"/>
        <dbReference type="ChEBI" id="CHEBI:456216"/>
        <dbReference type="EC" id="2.7.11.1"/>
    </reaction>
</comment>
<dbReference type="GO" id="GO:0016020">
    <property type="term" value="C:membrane"/>
    <property type="evidence" value="ECO:0007669"/>
    <property type="project" value="UniProtKB-SubCell"/>
</dbReference>
<dbReference type="Gramene" id="CDO97562">
    <property type="protein sequence ID" value="CDO97562"/>
    <property type="gene ID" value="GSCOC_T00014943001"/>
</dbReference>
<feature type="binding site" evidence="16">
    <location>
        <position position="310"/>
    </location>
    <ligand>
        <name>ATP</name>
        <dbReference type="ChEBI" id="CHEBI:30616"/>
    </ligand>
</feature>
<feature type="domain" description="Protein kinase" evidence="19">
    <location>
        <begin position="281"/>
        <end position="532"/>
    </location>
</feature>
<dbReference type="SUPFAM" id="SSF56112">
    <property type="entry name" value="Protein kinase-like (PK-like)"/>
    <property type="match status" value="1"/>
</dbReference>
<feature type="transmembrane region" description="Helical" evidence="17">
    <location>
        <begin position="225"/>
        <end position="250"/>
    </location>
</feature>
<dbReference type="InterPro" id="IPR017441">
    <property type="entry name" value="Protein_kinase_ATP_BS"/>
</dbReference>
<evidence type="ECO:0000256" key="17">
    <source>
        <dbReference type="SAM" id="Phobius"/>
    </source>
</evidence>
<dbReference type="Pfam" id="PF19160">
    <property type="entry name" value="SPARK"/>
    <property type="match status" value="1"/>
</dbReference>
<evidence type="ECO:0000256" key="16">
    <source>
        <dbReference type="PROSITE-ProRule" id="PRU10141"/>
    </source>
</evidence>
<evidence type="ECO:0000256" key="9">
    <source>
        <dbReference type="ARBA" id="ARBA00022840"/>
    </source>
</evidence>
<evidence type="ECO:0000256" key="12">
    <source>
        <dbReference type="ARBA" id="ARBA00023170"/>
    </source>
</evidence>
<evidence type="ECO:0000256" key="18">
    <source>
        <dbReference type="SAM" id="SignalP"/>
    </source>
</evidence>
<keyword evidence="8" id="KW-0418">Kinase</keyword>
<dbReference type="GO" id="GO:0005524">
    <property type="term" value="F:ATP binding"/>
    <property type="evidence" value="ECO:0007669"/>
    <property type="project" value="UniProtKB-UniRule"/>
</dbReference>
<evidence type="ECO:0000256" key="4">
    <source>
        <dbReference type="ARBA" id="ARBA00022679"/>
    </source>
</evidence>
<feature type="signal peptide" evidence="18">
    <location>
        <begin position="1"/>
        <end position="21"/>
    </location>
</feature>
<sequence>MNSESLVAVLFLGLCLVLSDASISSSPACPLDLNYVLAIPWTTTACENFSGNGDCCQNLLSLIGIALANRLKETSRFQLPDLPTSVSCLDDFQSKLNSLSFPSNLTSLCFDPMQFVISPNVCASIQTAQDWNNKLGPSTALNSACSSDLNDPSACSACISAGFQVQAQLSAIDGNQSHSLNCLYFTILYTAAFVNKLGTEDYGDIDCIFNLPVSSQRKSSHKPHLALILGLTGASLAVLVISMFLGLYYWQMKRRRSSNDNEPNTSTWFSIHELQKATDNFSSTNLIGKGGFGIVYKGILDDGTAVAVKKIMESDIRGNEEFLNESHRYLVYEYMFNGNLNSHLFPVSKEGTRKQPLGWPERKSIILDVVKGISYLHYGVKPAIYHRDIKPTNILLDAEMRARIADFGLAKENREGQSHLTTKVAGTYGYLAPEYALYGRLTEKSDVYSFGVVVLEIMCGKKALSWSSSESSQAILIADWAWSMGDSGSANANSKGVMEKFLLVGILCAHVTEAIRPTILDAMKMLEGDIEFPEIPDRPQPLTRPSFYGTYMGCGEWQT</sequence>
<evidence type="ECO:0000313" key="20">
    <source>
        <dbReference type="EMBL" id="CDO97562.1"/>
    </source>
</evidence>
<evidence type="ECO:0000256" key="3">
    <source>
        <dbReference type="ARBA" id="ARBA00022527"/>
    </source>
</evidence>
<dbReference type="PROSITE" id="PS00108">
    <property type="entry name" value="PROTEIN_KINASE_ST"/>
    <property type="match status" value="1"/>
</dbReference>
<dbReference type="OMA" id="PDYCAGV"/>
<dbReference type="InterPro" id="IPR011009">
    <property type="entry name" value="Kinase-like_dom_sf"/>
</dbReference>
<dbReference type="Proteomes" id="UP000295252">
    <property type="component" value="Chromosome IV"/>
</dbReference>
<evidence type="ECO:0000256" key="2">
    <source>
        <dbReference type="ARBA" id="ARBA00012513"/>
    </source>
</evidence>
<dbReference type="EMBL" id="HG739085">
    <property type="protein sequence ID" value="CDO97562.1"/>
    <property type="molecule type" value="Genomic_DNA"/>
</dbReference>
<dbReference type="FunFam" id="1.10.510.10:FF:000287">
    <property type="entry name" value="probable LRR receptor-like serine/threonine-protein kinase RKF3"/>
    <property type="match status" value="1"/>
</dbReference>
<evidence type="ECO:0000313" key="21">
    <source>
        <dbReference type="Proteomes" id="UP000295252"/>
    </source>
</evidence>
<dbReference type="AlphaFoldDB" id="A0A068TNH4"/>
<proteinExistence type="predicted"/>
<name>A0A068TNH4_COFCA</name>
<dbReference type="InParanoid" id="A0A068TNH4"/>
<keyword evidence="12" id="KW-0675">Receptor</keyword>
<dbReference type="SMART" id="SM00220">
    <property type="entry name" value="S_TKc"/>
    <property type="match status" value="1"/>
</dbReference>
<evidence type="ECO:0000256" key="1">
    <source>
        <dbReference type="ARBA" id="ARBA00004479"/>
    </source>
</evidence>
<evidence type="ECO:0000256" key="7">
    <source>
        <dbReference type="ARBA" id="ARBA00022741"/>
    </source>
</evidence>
<dbReference type="Gene3D" id="3.30.200.20">
    <property type="entry name" value="Phosphorylase Kinase, domain 1"/>
    <property type="match status" value="1"/>
</dbReference>
<evidence type="ECO:0000256" key="10">
    <source>
        <dbReference type="ARBA" id="ARBA00022989"/>
    </source>
</evidence>
<keyword evidence="4" id="KW-0808">Transferase</keyword>
<dbReference type="EC" id="2.7.11.1" evidence="2"/>
<accession>A0A068TNH4</accession>
<evidence type="ECO:0000256" key="5">
    <source>
        <dbReference type="ARBA" id="ARBA00022692"/>
    </source>
</evidence>
<dbReference type="PANTHER" id="PTHR47989:SF58">
    <property type="entry name" value="PROTEIN KINASE DOMAIN-CONTAINING PROTEIN"/>
    <property type="match status" value="1"/>
</dbReference>
<dbReference type="PhylomeDB" id="A0A068TNH4"/>
<evidence type="ECO:0000256" key="6">
    <source>
        <dbReference type="ARBA" id="ARBA00022729"/>
    </source>
</evidence>
<gene>
    <name evidence="20" type="ORF">GSCOC_T00014943001</name>
</gene>
<keyword evidence="6 18" id="KW-0732">Signal</keyword>
<evidence type="ECO:0000256" key="13">
    <source>
        <dbReference type="ARBA" id="ARBA00023180"/>
    </source>
</evidence>
<keyword evidence="21" id="KW-1185">Reference proteome</keyword>
<evidence type="ECO:0000256" key="15">
    <source>
        <dbReference type="ARBA" id="ARBA00048679"/>
    </source>
</evidence>